<evidence type="ECO:0000256" key="1">
    <source>
        <dbReference type="ARBA" id="ARBA00023015"/>
    </source>
</evidence>
<dbReference type="Pfam" id="PF16925">
    <property type="entry name" value="TetR_C_13"/>
    <property type="match status" value="1"/>
</dbReference>
<dbReference type="SUPFAM" id="SSF46689">
    <property type="entry name" value="Homeodomain-like"/>
    <property type="match status" value="1"/>
</dbReference>
<evidence type="ECO:0000256" key="3">
    <source>
        <dbReference type="ARBA" id="ARBA00023163"/>
    </source>
</evidence>
<protein>
    <submittedName>
        <fullName evidence="6">TetR/AcrR family transcriptional regulator</fullName>
    </submittedName>
</protein>
<dbReference type="InterPro" id="IPR001647">
    <property type="entry name" value="HTH_TetR"/>
</dbReference>
<gene>
    <name evidence="6" type="ORF">E0W69_000405</name>
</gene>
<keyword evidence="7" id="KW-1185">Reference proteome</keyword>
<dbReference type="InterPro" id="IPR036271">
    <property type="entry name" value="Tet_transcr_reg_TetR-rel_C_sf"/>
</dbReference>
<reference evidence="6 7" key="1">
    <citation type="submission" date="2019-09" db="EMBL/GenBank/DDBJ databases">
        <title>Complete genome sequence of Arachidicoccus sp. B3-10 isolated from apple orchard soil.</title>
        <authorList>
            <person name="Kim H.S."/>
            <person name="Han K.-I."/>
            <person name="Suh M.K."/>
            <person name="Lee K.C."/>
            <person name="Eom M.K."/>
            <person name="Kim J.-S."/>
            <person name="Kang S.W."/>
            <person name="Sin Y."/>
            <person name="Lee J.-S."/>
        </authorList>
    </citation>
    <scope>NUCLEOTIDE SEQUENCE [LARGE SCALE GENOMIC DNA]</scope>
    <source>
        <strain evidence="6 7">B3-10</strain>
    </source>
</reference>
<keyword evidence="2 4" id="KW-0238">DNA-binding</keyword>
<dbReference type="EMBL" id="CP044016">
    <property type="protein sequence ID" value="QES87190.1"/>
    <property type="molecule type" value="Genomic_DNA"/>
</dbReference>
<feature type="domain" description="HTH tetR-type" evidence="5">
    <location>
        <begin position="6"/>
        <end position="66"/>
    </location>
</feature>
<evidence type="ECO:0000256" key="4">
    <source>
        <dbReference type="PROSITE-ProRule" id="PRU00335"/>
    </source>
</evidence>
<keyword evidence="3" id="KW-0804">Transcription</keyword>
<feature type="DNA-binding region" description="H-T-H motif" evidence="4">
    <location>
        <begin position="29"/>
        <end position="48"/>
    </location>
</feature>
<accession>A0A5P2G069</accession>
<sequence length="192" mass="22074">MPRTKEFDYQEKLKVARNLFWQKGYQATTMNDLVDTLNINRSSLYESFGNKHALFIDCLTNYIQEKKITYQQSAAKGKSPLDAAIRIIKDIVKTILIDTKTCLAINSTFELARIDAEVAKMLKDQALQSVDLFEKLFTEAKNKGEIPQDKDPKLLAFFVVSNFASLWNADLLFSDKKILYQLTDFLIQTIRS</sequence>
<dbReference type="KEGG" id="arac:E0W69_000405"/>
<organism evidence="6 7">
    <name type="scientific">Rhizosphaericola mali</name>
    <dbReference type="NCBI Taxonomy" id="2545455"/>
    <lineage>
        <taxon>Bacteria</taxon>
        <taxon>Pseudomonadati</taxon>
        <taxon>Bacteroidota</taxon>
        <taxon>Chitinophagia</taxon>
        <taxon>Chitinophagales</taxon>
        <taxon>Chitinophagaceae</taxon>
        <taxon>Rhizosphaericola</taxon>
    </lineage>
</organism>
<dbReference type="InterPro" id="IPR011075">
    <property type="entry name" value="TetR_C"/>
</dbReference>
<dbReference type="Pfam" id="PF00440">
    <property type="entry name" value="TetR_N"/>
    <property type="match status" value="1"/>
</dbReference>
<keyword evidence="1" id="KW-0805">Transcription regulation</keyword>
<dbReference type="GO" id="GO:0003677">
    <property type="term" value="F:DNA binding"/>
    <property type="evidence" value="ECO:0007669"/>
    <property type="project" value="UniProtKB-UniRule"/>
</dbReference>
<dbReference type="SUPFAM" id="SSF48498">
    <property type="entry name" value="Tetracyclin repressor-like, C-terminal domain"/>
    <property type="match status" value="1"/>
</dbReference>
<dbReference type="PANTHER" id="PTHR47506:SF1">
    <property type="entry name" value="HTH-TYPE TRANSCRIPTIONAL REGULATOR YJDC"/>
    <property type="match status" value="1"/>
</dbReference>
<dbReference type="Gene3D" id="1.10.357.10">
    <property type="entry name" value="Tetracycline Repressor, domain 2"/>
    <property type="match status" value="1"/>
</dbReference>
<dbReference type="RefSeq" id="WP_131328068.1">
    <property type="nucleotide sequence ID" value="NZ_CP044016.1"/>
</dbReference>
<evidence type="ECO:0000313" key="7">
    <source>
        <dbReference type="Proteomes" id="UP000292424"/>
    </source>
</evidence>
<name>A0A5P2G069_9BACT</name>
<proteinExistence type="predicted"/>
<evidence type="ECO:0000256" key="2">
    <source>
        <dbReference type="ARBA" id="ARBA00023125"/>
    </source>
</evidence>
<dbReference type="Gene3D" id="1.10.10.60">
    <property type="entry name" value="Homeodomain-like"/>
    <property type="match status" value="1"/>
</dbReference>
<dbReference type="OrthoDB" id="9795242at2"/>
<dbReference type="InterPro" id="IPR009057">
    <property type="entry name" value="Homeodomain-like_sf"/>
</dbReference>
<dbReference type="Proteomes" id="UP000292424">
    <property type="component" value="Chromosome"/>
</dbReference>
<dbReference type="PANTHER" id="PTHR47506">
    <property type="entry name" value="TRANSCRIPTIONAL REGULATORY PROTEIN"/>
    <property type="match status" value="1"/>
</dbReference>
<evidence type="ECO:0000259" key="5">
    <source>
        <dbReference type="PROSITE" id="PS50977"/>
    </source>
</evidence>
<evidence type="ECO:0000313" key="6">
    <source>
        <dbReference type="EMBL" id="QES87190.1"/>
    </source>
</evidence>
<dbReference type="AlphaFoldDB" id="A0A5P2G069"/>
<dbReference type="PROSITE" id="PS50977">
    <property type="entry name" value="HTH_TETR_2"/>
    <property type="match status" value="1"/>
</dbReference>